<name>C4J084_MAIZE</name>
<evidence type="ECO:0000313" key="1">
    <source>
        <dbReference type="EMBL" id="ACR34584.1"/>
    </source>
</evidence>
<sequence length="12" mass="1363">MRLCNQPPGCML</sequence>
<reference evidence="1" key="1">
    <citation type="journal article" date="2009" name="PLoS Genet.">
        <title>Sequencing, mapping, and analysis of 27,455 maize full-length cDNAs.</title>
        <authorList>
            <person name="Soderlund C."/>
            <person name="Descour A."/>
            <person name="Kudrna D."/>
            <person name="Bomhoff M."/>
            <person name="Boyd L."/>
            <person name="Currie J."/>
            <person name="Angelova A."/>
            <person name="Collura K."/>
            <person name="Wissotski M."/>
            <person name="Ashley E."/>
            <person name="Morrow D."/>
            <person name="Fernandes J."/>
            <person name="Walbot V."/>
            <person name="Yu Y."/>
        </authorList>
    </citation>
    <scope>NUCLEOTIDE SEQUENCE</scope>
    <source>
        <strain evidence="1">B73</strain>
    </source>
</reference>
<accession>C4J084</accession>
<reference evidence="1" key="2">
    <citation type="submission" date="2012-06" db="EMBL/GenBank/DDBJ databases">
        <authorList>
            <person name="Yu Y."/>
            <person name="Currie J."/>
            <person name="Lomeli R."/>
            <person name="Angelova A."/>
            <person name="Collura K."/>
            <person name="Wissotski M."/>
            <person name="Campos D."/>
            <person name="Kudrna D."/>
            <person name="Golser W."/>
            <person name="Ashely E."/>
            <person name="Descour A."/>
            <person name="Fernandes J."/>
            <person name="Soderlund C."/>
            <person name="Walbot V."/>
        </authorList>
    </citation>
    <scope>NUCLEOTIDE SEQUENCE</scope>
    <source>
        <strain evidence="1">B73</strain>
    </source>
</reference>
<protein>
    <submittedName>
        <fullName evidence="1">Uncharacterized protein</fullName>
    </submittedName>
</protein>
<organism evidence="1">
    <name type="scientific">Zea mays</name>
    <name type="common">Maize</name>
    <dbReference type="NCBI Taxonomy" id="4577"/>
    <lineage>
        <taxon>Eukaryota</taxon>
        <taxon>Viridiplantae</taxon>
        <taxon>Streptophyta</taxon>
        <taxon>Embryophyta</taxon>
        <taxon>Tracheophyta</taxon>
        <taxon>Spermatophyta</taxon>
        <taxon>Magnoliopsida</taxon>
        <taxon>Liliopsida</taxon>
        <taxon>Poales</taxon>
        <taxon>Poaceae</taxon>
        <taxon>PACMAD clade</taxon>
        <taxon>Panicoideae</taxon>
        <taxon>Andropogonodae</taxon>
        <taxon>Andropogoneae</taxon>
        <taxon>Tripsacinae</taxon>
        <taxon>Zea</taxon>
    </lineage>
</organism>
<proteinExistence type="evidence at transcript level"/>
<dbReference type="EMBL" id="BT084231">
    <property type="protein sequence ID" value="ACR34584.1"/>
    <property type="molecule type" value="mRNA"/>
</dbReference>